<evidence type="ECO:0000313" key="1">
    <source>
        <dbReference type="EMBL" id="NFV82140.1"/>
    </source>
</evidence>
<proteinExistence type="predicted"/>
<dbReference type="EMBL" id="JAAIYP010000045">
    <property type="protein sequence ID" value="NFV82140.1"/>
    <property type="molecule type" value="Genomic_DNA"/>
</dbReference>
<dbReference type="InterPro" id="IPR009297">
    <property type="entry name" value="DUF952"/>
</dbReference>
<comment type="caution">
    <text evidence="1">The sequence shown here is derived from an EMBL/GenBank/DDBJ whole genome shotgun (WGS) entry which is preliminary data.</text>
</comment>
<dbReference type="PANTHER" id="PTHR34129:SF1">
    <property type="entry name" value="DUF952 DOMAIN-CONTAINING PROTEIN"/>
    <property type="match status" value="1"/>
</dbReference>
<dbReference type="RefSeq" id="WP_163682854.1">
    <property type="nucleotide sequence ID" value="NZ_JAAIYP010000045.1"/>
</dbReference>
<keyword evidence="2" id="KW-1185">Reference proteome</keyword>
<dbReference type="SUPFAM" id="SSF56399">
    <property type="entry name" value="ADP-ribosylation"/>
    <property type="match status" value="1"/>
</dbReference>
<reference evidence="1 2" key="1">
    <citation type="submission" date="2020-02" db="EMBL/GenBank/DDBJ databases">
        <authorList>
            <person name="Dziuba M."/>
            <person name="Kuznetsov B."/>
            <person name="Mardanov A."/>
            <person name="Ravin N."/>
            <person name="Grouzdev D."/>
        </authorList>
    </citation>
    <scope>NUCLEOTIDE SEQUENCE [LARGE SCALE GENOMIC DNA]</scope>
    <source>
        <strain evidence="1 2">SpK</strain>
    </source>
</reference>
<gene>
    <name evidence="1" type="ORF">G4223_18685</name>
</gene>
<dbReference type="Gene3D" id="3.20.170.20">
    <property type="entry name" value="Protein of unknown function DUF952"/>
    <property type="match status" value="1"/>
</dbReference>
<dbReference type="Proteomes" id="UP000480684">
    <property type="component" value="Unassembled WGS sequence"/>
</dbReference>
<evidence type="ECO:0000313" key="2">
    <source>
        <dbReference type="Proteomes" id="UP000480684"/>
    </source>
</evidence>
<name>A0A7C9QW78_9PROT</name>
<dbReference type="AlphaFoldDB" id="A0A7C9QW78"/>
<organism evidence="1 2">
    <name type="scientific">Magnetospirillum aberrantis SpK</name>
    <dbReference type="NCBI Taxonomy" id="908842"/>
    <lineage>
        <taxon>Bacteria</taxon>
        <taxon>Pseudomonadati</taxon>
        <taxon>Pseudomonadota</taxon>
        <taxon>Alphaproteobacteria</taxon>
        <taxon>Rhodospirillales</taxon>
        <taxon>Rhodospirillaceae</taxon>
        <taxon>Magnetospirillum</taxon>
    </lineage>
</organism>
<protein>
    <submittedName>
        <fullName evidence="1">DUF952 domain-containing protein</fullName>
    </submittedName>
</protein>
<sequence>MTRIIYHMCRRDEWAVALTVGSYAGSSQDAADGFIHFSTAAQVVESAARHRAGQDGLLLLAVEAAALGESLKWEPSRGGQLFPHLYGPLPLRAVAAVHDLPLGGDGRHVFPPLED</sequence>
<dbReference type="Pfam" id="PF06108">
    <property type="entry name" value="DUF952"/>
    <property type="match status" value="1"/>
</dbReference>
<dbReference type="PANTHER" id="PTHR34129">
    <property type="entry name" value="BLR1139 PROTEIN"/>
    <property type="match status" value="1"/>
</dbReference>
<accession>A0A7C9QW78</accession>